<dbReference type="AlphaFoldDB" id="A0A9X0QD34"/>
<accession>A0A9X0QD34</accession>
<evidence type="ECO:0000313" key="2">
    <source>
        <dbReference type="Proteomes" id="UP000535182"/>
    </source>
</evidence>
<name>A0A9X0QD34_9BACT</name>
<keyword evidence="2" id="KW-1185">Reference proteome</keyword>
<dbReference type="EMBL" id="JACHEB010000003">
    <property type="protein sequence ID" value="MBB5328128.1"/>
    <property type="molecule type" value="Genomic_DNA"/>
</dbReference>
<comment type="caution">
    <text evidence="1">The sequence shown here is derived from an EMBL/GenBank/DDBJ whole genome shotgun (WGS) entry which is preliminary data.</text>
</comment>
<proteinExistence type="predicted"/>
<evidence type="ECO:0000313" key="1">
    <source>
        <dbReference type="EMBL" id="MBB5328128.1"/>
    </source>
</evidence>
<dbReference type="Proteomes" id="UP000535182">
    <property type="component" value="Unassembled WGS sequence"/>
</dbReference>
<gene>
    <name evidence="1" type="ORF">HDF14_001734</name>
</gene>
<sequence>MQVEWYEHPKYVRVRERLISSLTNPHYRFRRSEPIIFLCGGEKSTPRDTLAAYLHKHIPTTKFFYAEPVWEVIASRIKLGALAMEADLAKLADLVIVIVESPGTFAELGAFSNSDALRPKLLAIVDAEYSPPQNSFIALGPIHWIEAESNFAPTIYVPLASILTAVGEIEERLSRIKTTTAKVSNLADSPKQLLLFICDLIAIIYPATIETVESYCQGILSEAPSTVAVATVVALGKAMGILGSFAVANETYFFPSTSENAAKPYHHMTLATLPGLRSEHLSALLSIPAARHVMEQIRGKE</sequence>
<reference evidence="1 2" key="1">
    <citation type="submission" date="2020-08" db="EMBL/GenBank/DDBJ databases">
        <title>Genomic Encyclopedia of Type Strains, Phase IV (KMG-V): Genome sequencing to study the core and pangenomes of soil and plant-associated prokaryotes.</title>
        <authorList>
            <person name="Whitman W."/>
        </authorList>
    </citation>
    <scope>NUCLEOTIDE SEQUENCE [LARGE SCALE GENOMIC DNA]</scope>
    <source>
        <strain evidence="1 2">X5P2</strain>
    </source>
</reference>
<dbReference type="InterPro" id="IPR049725">
    <property type="entry name" value="STM3845-like"/>
</dbReference>
<dbReference type="RefSeq" id="WP_183975328.1">
    <property type="nucleotide sequence ID" value="NZ_JACHEB010000003.1"/>
</dbReference>
<organism evidence="1 2">
    <name type="scientific">Tunturiibacter gelidiferens</name>
    <dbReference type="NCBI Taxonomy" id="3069689"/>
    <lineage>
        <taxon>Bacteria</taxon>
        <taxon>Pseudomonadati</taxon>
        <taxon>Acidobacteriota</taxon>
        <taxon>Terriglobia</taxon>
        <taxon>Terriglobales</taxon>
        <taxon>Acidobacteriaceae</taxon>
        <taxon>Tunturiibacter</taxon>
    </lineage>
</organism>
<protein>
    <submittedName>
        <fullName evidence="1">Uncharacterized protein</fullName>
    </submittedName>
</protein>
<dbReference type="NCBIfam" id="NF038232">
    <property type="entry name" value="STM3845_fam"/>
    <property type="match status" value="1"/>
</dbReference>